<dbReference type="PANTHER" id="PTHR47268">
    <property type="entry name" value="ACYLPHOSPHATASE"/>
    <property type="match status" value="1"/>
</dbReference>
<dbReference type="InterPro" id="IPR001792">
    <property type="entry name" value="Acylphosphatase-like_dom"/>
</dbReference>
<dbReference type="PANTHER" id="PTHR47268:SF4">
    <property type="entry name" value="ACYLPHOSPHATASE"/>
    <property type="match status" value="1"/>
</dbReference>
<dbReference type="EC" id="3.6.1.7" evidence="2"/>
<sequence>MIQAHIFYSGLVQGVGFRHTVNHLAEALDLTGWVRNLSDGRVEVLVEGTHDQIGQFCHNIEDHFPGYIRNKAIDYQEAQGTFEDFIIIL</sequence>
<organism evidence="2">
    <name type="scientific">hydrothermal vent metagenome</name>
    <dbReference type="NCBI Taxonomy" id="652676"/>
    <lineage>
        <taxon>unclassified sequences</taxon>
        <taxon>metagenomes</taxon>
        <taxon>ecological metagenomes</taxon>
    </lineage>
</organism>
<dbReference type="AlphaFoldDB" id="A0A3B1DBX5"/>
<dbReference type="Pfam" id="PF00708">
    <property type="entry name" value="Acylphosphatase"/>
    <property type="match status" value="1"/>
</dbReference>
<evidence type="ECO:0000259" key="1">
    <source>
        <dbReference type="PROSITE" id="PS51160"/>
    </source>
</evidence>
<accession>A0A3B1DBX5</accession>
<dbReference type="EMBL" id="UOGJ01000091">
    <property type="protein sequence ID" value="VAX36321.1"/>
    <property type="molecule type" value="Genomic_DNA"/>
</dbReference>
<dbReference type="SUPFAM" id="SSF54975">
    <property type="entry name" value="Acylphosphatase/BLUF domain-like"/>
    <property type="match status" value="1"/>
</dbReference>
<dbReference type="GO" id="GO:0003998">
    <property type="term" value="F:acylphosphatase activity"/>
    <property type="evidence" value="ECO:0007669"/>
    <property type="project" value="UniProtKB-EC"/>
</dbReference>
<gene>
    <name evidence="2" type="ORF">MNBD_UNCLBAC01-11</name>
</gene>
<proteinExistence type="predicted"/>
<dbReference type="InterPro" id="IPR036046">
    <property type="entry name" value="Acylphosphatase-like_dom_sf"/>
</dbReference>
<dbReference type="PROSITE" id="PS51160">
    <property type="entry name" value="ACYLPHOSPHATASE_3"/>
    <property type="match status" value="1"/>
</dbReference>
<name>A0A3B1DBX5_9ZZZZ</name>
<keyword evidence="2" id="KW-0378">Hydrolase</keyword>
<feature type="domain" description="Acylphosphatase-like" evidence="1">
    <location>
        <begin position="3"/>
        <end position="89"/>
    </location>
</feature>
<reference evidence="2" key="1">
    <citation type="submission" date="2018-06" db="EMBL/GenBank/DDBJ databases">
        <authorList>
            <person name="Zhirakovskaya E."/>
        </authorList>
    </citation>
    <scope>NUCLEOTIDE SEQUENCE</scope>
</reference>
<dbReference type="InterPro" id="IPR017968">
    <property type="entry name" value="Acylphosphatase_CS"/>
</dbReference>
<dbReference type="PROSITE" id="PS00151">
    <property type="entry name" value="ACYLPHOSPHATASE_2"/>
    <property type="match status" value="1"/>
</dbReference>
<dbReference type="Gene3D" id="3.30.70.100">
    <property type="match status" value="1"/>
</dbReference>
<protein>
    <submittedName>
        <fullName evidence="2">Acylphosphate phosphohydrolase, putative</fullName>
        <ecNumber evidence="2">3.6.1.7</ecNumber>
    </submittedName>
</protein>
<dbReference type="InterPro" id="IPR020456">
    <property type="entry name" value="Acylphosphatase"/>
</dbReference>
<evidence type="ECO:0000313" key="2">
    <source>
        <dbReference type="EMBL" id="VAX36321.1"/>
    </source>
</evidence>